<dbReference type="Proteomes" id="UP000521943">
    <property type="component" value="Unassembled WGS sequence"/>
</dbReference>
<name>A0A8H6HQD1_9AGAR</name>
<evidence type="ECO:0000313" key="2">
    <source>
        <dbReference type="Proteomes" id="UP000521943"/>
    </source>
</evidence>
<proteinExistence type="predicted"/>
<dbReference type="EMBL" id="JACGCI010000057">
    <property type="protein sequence ID" value="KAF6750432.1"/>
    <property type="molecule type" value="Genomic_DNA"/>
</dbReference>
<evidence type="ECO:0000313" key="1">
    <source>
        <dbReference type="EMBL" id="KAF6750432.1"/>
    </source>
</evidence>
<protein>
    <submittedName>
        <fullName evidence="1">Uncharacterized protein</fullName>
    </submittedName>
</protein>
<accession>A0A8H6HQD1</accession>
<organism evidence="1 2">
    <name type="scientific">Ephemerocybe angulata</name>
    <dbReference type="NCBI Taxonomy" id="980116"/>
    <lineage>
        <taxon>Eukaryota</taxon>
        <taxon>Fungi</taxon>
        <taxon>Dikarya</taxon>
        <taxon>Basidiomycota</taxon>
        <taxon>Agaricomycotina</taxon>
        <taxon>Agaricomycetes</taxon>
        <taxon>Agaricomycetidae</taxon>
        <taxon>Agaricales</taxon>
        <taxon>Agaricineae</taxon>
        <taxon>Psathyrellaceae</taxon>
        <taxon>Ephemerocybe</taxon>
    </lineage>
</organism>
<reference evidence="1 2" key="1">
    <citation type="submission" date="2020-07" db="EMBL/GenBank/DDBJ databases">
        <title>Comparative genomics of pyrophilous fungi reveals a link between fire events and developmental genes.</title>
        <authorList>
            <consortium name="DOE Joint Genome Institute"/>
            <person name="Steindorff A.S."/>
            <person name="Carver A."/>
            <person name="Calhoun S."/>
            <person name="Stillman K."/>
            <person name="Liu H."/>
            <person name="Lipzen A."/>
            <person name="Pangilinan J."/>
            <person name="Labutti K."/>
            <person name="Bruns T.D."/>
            <person name="Grigoriev I.V."/>
        </authorList>
    </citation>
    <scope>NUCLEOTIDE SEQUENCE [LARGE SCALE GENOMIC DNA]</scope>
    <source>
        <strain evidence="1 2">CBS 144469</strain>
    </source>
</reference>
<keyword evidence="2" id="KW-1185">Reference proteome</keyword>
<comment type="caution">
    <text evidence="1">The sequence shown here is derived from an EMBL/GenBank/DDBJ whole genome shotgun (WGS) entry which is preliminary data.</text>
</comment>
<dbReference type="AlphaFoldDB" id="A0A8H6HQD1"/>
<gene>
    <name evidence="1" type="ORF">DFP72DRAFT_1072435</name>
</gene>
<sequence>MNSTLQVLMGTREDFTALCTEKGSLPIKPATDPRLLSDEEIIMLAKNGKIAVYALEKCFEMDELEHAHNTRSPHLMSLNQ</sequence>